<dbReference type="RefSeq" id="WP_069321074.1">
    <property type="nucleotide sequence ID" value="NZ_MDDS01000035.1"/>
</dbReference>
<proteinExistence type="predicted"/>
<dbReference type="STRING" id="1888892.BFL28_03340"/>
<dbReference type="AlphaFoldDB" id="A0A1E3LU60"/>
<evidence type="ECO:0000313" key="3">
    <source>
        <dbReference type="Proteomes" id="UP000094487"/>
    </source>
</evidence>
<comment type="caution">
    <text evidence="2">The sequence shown here is derived from an EMBL/GenBank/DDBJ whole genome shotgun (WGS) entry which is preliminary data.</text>
</comment>
<gene>
    <name evidence="2" type="ORF">BFL28_03340</name>
</gene>
<protein>
    <submittedName>
        <fullName evidence="2">Uncharacterized protein</fullName>
    </submittedName>
</protein>
<feature type="compositionally biased region" description="Gly residues" evidence="1">
    <location>
        <begin position="66"/>
        <end position="77"/>
    </location>
</feature>
<feature type="region of interest" description="Disordered" evidence="1">
    <location>
        <begin position="1"/>
        <end position="108"/>
    </location>
</feature>
<evidence type="ECO:0000256" key="1">
    <source>
        <dbReference type="SAM" id="MobiDB-lite"/>
    </source>
</evidence>
<organism evidence="2 3">
    <name type="scientific">Sphingomonas turrisvirgatae</name>
    <dbReference type="NCBI Taxonomy" id="1888892"/>
    <lineage>
        <taxon>Bacteria</taxon>
        <taxon>Pseudomonadati</taxon>
        <taxon>Pseudomonadota</taxon>
        <taxon>Alphaproteobacteria</taxon>
        <taxon>Sphingomonadales</taxon>
        <taxon>Sphingomonadaceae</taxon>
        <taxon>Sphingomonas</taxon>
    </lineage>
</organism>
<dbReference type="Proteomes" id="UP000094487">
    <property type="component" value="Unassembled WGS sequence"/>
</dbReference>
<dbReference type="OrthoDB" id="7584663at2"/>
<reference evidence="2 3" key="1">
    <citation type="submission" date="2016-08" db="EMBL/GenBank/DDBJ databases">
        <title>Draft genome of the agarase producing Sphingomonas sp. MCT13.</title>
        <authorList>
            <person name="D'Andrea M.M."/>
            <person name="Rossolini G.M."/>
            <person name="Thaller M.C."/>
        </authorList>
    </citation>
    <scope>NUCLEOTIDE SEQUENCE [LARGE SCALE GENOMIC DNA]</scope>
    <source>
        <strain evidence="2 3">MCT13</strain>
    </source>
</reference>
<evidence type="ECO:0000313" key="2">
    <source>
        <dbReference type="EMBL" id="ODP37264.1"/>
    </source>
</evidence>
<keyword evidence="3" id="KW-1185">Reference proteome</keyword>
<dbReference type="EMBL" id="MDDS01000035">
    <property type="protein sequence ID" value="ODP37264.1"/>
    <property type="molecule type" value="Genomic_DNA"/>
</dbReference>
<sequence length="108" mass="10758">MDEQNRANPFDTENGYSGQDYHRAREAELAAQGSAGRDGQPAADDDATPPEAGKRAHIDPATGAVHGAGAGAGGGNAGEDYDDDATGGSGYPRTGVDGEGPVIEASGD</sequence>
<accession>A0A1E3LU60</accession>
<name>A0A1E3LU60_9SPHN</name>